<dbReference type="SUPFAM" id="SSF52540">
    <property type="entry name" value="P-loop containing nucleoside triphosphate hydrolases"/>
    <property type="match status" value="2"/>
</dbReference>
<dbReference type="GO" id="GO:0016887">
    <property type="term" value="F:ATP hydrolysis activity"/>
    <property type="evidence" value="ECO:0007669"/>
    <property type="project" value="InterPro"/>
</dbReference>
<dbReference type="GO" id="GO:0005524">
    <property type="term" value="F:ATP binding"/>
    <property type="evidence" value="ECO:0007669"/>
    <property type="project" value="UniProtKB-KW"/>
</dbReference>
<evidence type="ECO:0000256" key="5">
    <source>
        <dbReference type="PROSITE-ProRule" id="PRU01251"/>
    </source>
</evidence>
<evidence type="ECO:0000313" key="9">
    <source>
        <dbReference type="EMBL" id="PIW36396.1"/>
    </source>
</evidence>
<dbReference type="SMART" id="SM00382">
    <property type="entry name" value="AAA"/>
    <property type="match status" value="2"/>
</dbReference>
<evidence type="ECO:0000256" key="7">
    <source>
        <dbReference type="SAM" id="MobiDB-lite"/>
    </source>
</evidence>
<feature type="domain" description="Clp R" evidence="8">
    <location>
        <begin position="6"/>
        <end position="158"/>
    </location>
</feature>
<evidence type="ECO:0000313" key="10">
    <source>
        <dbReference type="Proteomes" id="UP000230292"/>
    </source>
</evidence>
<dbReference type="GO" id="GO:0008233">
    <property type="term" value="F:peptidase activity"/>
    <property type="evidence" value="ECO:0007669"/>
    <property type="project" value="UniProtKB-KW"/>
</dbReference>
<dbReference type="SUPFAM" id="SSF81923">
    <property type="entry name" value="Double Clp-N motif"/>
    <property type="match status" value="2"/>
</dbReference>
<evidence type="ECO:0000256" key="1">
    <source>
        <dbReference type="ARBA" id="ARBA00022737"/>
    </source>
</evidence>
<dbReference type="AlphaFoldDB" id="A0A2M7H2D4"/>
<dbReference type="InterPro" id="IPR003593">
    <property type="entry name" value="AAA+_ATPase"/>
</dbReference>
<dbReference type="Gene3D" id="1.10.8.60">
    <property type="match status" value="2"/>
</dbReference>
<dbReference type="CDD" id="cd00009">
    <property type="entry name" value="AAA"/>
    <property type="match status" value="1"/>
</dbReference>
<comment type="caution">
    <text evidence="9">The sequence shown here is derived from an EMBL/GenBank/DDBJ whole genome shotgun (WGS) entry which is preliminary data.</text>
</comment>
<keyword evidence="3 6" id="KW-0067">ATP-binding</keyword>
<keyword evidence="9" id="KW-0645">Protease</keyword>
<dbReference type="InterPro" id="IPR028299">
    <property type="entry name" value="ClpA/B_CS2"/>
</dbReference>
<proteinExistence type="inferred from homology"/>
<sequence length="849" mass="93804">MQPDILQRFTTHLRSTLSRSIDLAWELKHQEISPSFLLYSLAQQEGSIGAEVLRNCNVSPDLLSEYLSTSEGISLDGKTDKENTDVVFLWPEFTSETKQLIQRAATLAMDRHHQYIGTEHLLFALVEHSELDWSELLRSVDESLETIRQQLLNVMNSNTKYTSIQALYGNGQSTRLGKDTGANIDESTDNESSSETPALDYFGTDLTASGTQSQLDPVIGRADEIERLIHILSRRTKNNPVLIGEAGVGKTAIVEGLARRIVAGDVPDILLHKRVVALDLSLMIAGTMYRGEFESRIKQLIDEVRQNTDIILFVDELHTLVGAGTVQGGSMDAANILKPALAKGHIRCIGATTSDEYRKFIEADPALDRRFQSIRVNEPTEQEAVEILQGLSEFYEDFHYVKFTPEALTAAVDLAVRFLPEQRLPDKAIDLLDEAGAKARVQRKVPAALKTLDALSREAVGLRRQKETAVRNERYQTAVEIKAKETKLEKKLVTARAQVKKLKLPKTPVTIDDIARVVASVSGVPYSYIAAKPEKRFVELASELKKVVIGQDTAVDAVCAVLRRSAAGLSSGQRPLGSFLFLGPSGVGKTELAKKLAETHFGDNDALLRIDMSEFSESFTVSKMVGAPAGYVGYNDTVKLADHIRRKPYSVVLFDEIEKAHPDIFNVLLQILDEGKLTDSSGRELNFRHSVLVLTSNIGIDLLTKQAELGFDLAEGSTSSIMPFDEVKAAVLQDLQATFPQEFLSRIDKQLVFEPLSEKSLSSIIDLQFSEIAAQLERMNISVRLQSSAKKLIVKEGYEPDQGARGLRRVLTDQVENLLAEKLLSKKISSGDHVSLAAVNGKVVVKKDK</sequence>
<evidence type="ECO:0000256" key="4">
    <source>
        <dbReference type="ARBA" id="ARBA00023186"/>
    </source>
</evidence>
<name>A0A2M7H2D4_9BACT</name>
<evidence type="ECO:0000259" key="8">
    <source>
        <dbReference type="PROSITE" id="PS51903"/>
    </source>
</evidence>
<dbReference type="InterPro" id="IPR003959">
    <property type="entry name" value="ATPase_AAA_core"/>
</dbReference>
<dbReference type="Proteomes" id="UP000230292">
    <property type="component" value="Unassembled WGS sequence"/>
</dbReference>
<dbReference type="PROSITE" id="PS00870">
    <property type="entry name" value="CLPAB_1"/>
    <property type="match status" value="1"/>
</dbReference>
<dbReference type="EMBL" id="PFGC01000057">
    <property type="protein sequence ID" value="PIW36396.1"/>
    <property type="molecule type" value="Genomic_DNA"/>
</dbReference>
<evidence type="ECO:0000256" key="3">
    <source>
        <dbReference type="ARBA" id="ARBA00022840"/>
    </source>
</evidence>
<reference evidence="9 10" key="1">
    <citation type="submission" date="2017-09" db="EMBL/GenBank/DDBJ databases">
        <title>Depth-based differentiation of microbial function through sediment-hosted aquifers and enrichment of novel symbionts in the deep terrestrial subsurface.</title>
        <authorList>
            <person name="Probst A.J."/>
            <person name="Ladd B."/>
            <person name="Jarett J.K."/>
            <person name="Geller-Mcgrath D.E."/>
            <person name="Sieber C.M."/>
            <person name="Emerson J.B."/>
            <person name="Anantharaman K."/>
            <person name="Thomas B.C."/>
            <person name="Malmstrom R."/>
            <person name="Stieglmeier M."/>
            <person name="Klingl A."/>
            <person name="Woyke T."/>
            <person name="Ryan C.M."/>
            <person name="Banfield J.F."/>
        </authorList>
    </citation>
    <scope>NUCLEOTIDE SEQUENCE [LARGE SCALE GENOMIC DNA]</scope>
    <source>
        <strain evidence="9">CG15_BIG_FIL_POST_REV_8_21_14_020_45_12</strain>
    </source>
</reference>
<dbReference type="InterPro" id="IPR050130">
    <property type="entry name" value="ClpA_ClpB"/>
</dbReference>
<dbReference type="PRINTS" id="PR00300">
    <property type="entry name" value="CLPPROTEASEA"/>
</dbReference>
<dbReference type="PANTHER" id="PTHR11638">
    <property type="entry name" value="ATP-DEPENDENT CLP PROTEASE"/>
    <property type="match status" value="1"/>
</dbReference>
<dbReference type="Pfam" id="PF07724">
    <property type="entry name" value="AAA_2"/>
    <property type="match status" value="1"/>
</dbReference>
<dbReference type="Pfam" id="PF17871">
    <property type="entry name" value="AAA_lid_9"/>
    <property type="match status" value="1"/>
</dbReference>
<dbReference type="Pfam" id="PF10431">
    <property type="entry name" value="ClpB_D2-small"/>
    <property type="match status" value="1"/>
</dbReference>
<evidence type="ECO:0000256" key="2">
    <source>
        <dbReference type="ARBA" id="ARBA00022741"/>
    </source>
</evidence>
<dbReference type="Gene3D" id="1.10.1780.10">
    <property type="entry name" value="Clp, N-terminal domain"/>
    <property type="match status" value="2"/>
</dbReference>
<dbReference type="SMART" id="SM01086">
    <property type="entry name" value="ClpB_D2-small"/>
    <property type="match status" value="1"/>
</dbReference>
<dbReference type="Gene3D" id="3.40.50.300">
    <property type="entry name" value="P-loop containing nucleotide triphosphate hydrolases"/>
    <property type="match status" value="2"/>
</dbReference>
<dbReference type="InterPro" id="IPR004176">
    <property type="entry name" value="Clp_R_N"/>
</dbReference>
<evidence type="ECO:0000256" key="6">
    <source>
        <dbReference type="RuleBase" id="RU004432"/>
    </source>
</evidence>
<dbReference type="InterPro" id="IPR001270">
    <property type="entry name" value="ClpA/B"/>
</dbReference>
<dbReference type="InterPro" id="IPR027417">
    <property type="entry name" value="P-loop_NTPase"/>
</dbReference>
<dbReference type="CDD" id="cd19499">
    <property type="entry name" value="RecA-like_ClpB_Hsp104-like"/>
    <property type="match status" value="1"/>
</dbReference>
<dbReference type="Pfam" id="PF00004">
    <property type="entry name" value="AAA"/>
    <property type="match status" value="1"/>
</dbReference>
<protein>
    <submittedName>
        <fullName evidence="9">ATP-dependent Clp protease ATP-binding subunit ClpC</fullName>
    </submittedName>
</protein>
<dbReference type="PANTHER" id="PTHR11638:SF18">
    <property type="entry name" value="HEAT SHOCK PROTEIN 104"/>
    <property type="match status" value="1"/>
</dbReference>
<dbReference type="InterPro" id="IPR019489">
    <property type="entry name" value="Clp_ATPase_C"/>
</dbReference>
<dbReference type="GO" id="GO:0006508">
    <property type="term" value="P:proteolysis"/>
    <property type="evidence" value="ECO:0007669"/>
    <property type="project" value="UniProtKB-KW"/>
</dbReference>
<dbReference type="PROSITE" id="PS51903">
    <property type="entry name" value="CLP_R"/>
    <property type="match status" value="1"/>
</dbReference>
<comment type="similarity">
    <text evidence="6">Belongs to the ClpA/ClpB family.</text>
</comment>
<dbReference type="Pfam" id="PF02861">
    <property type="entry name" value="Clp_N"/>
    <property type="match status" value="2"/>
</dbReference>
<keyword evidence="4 6" id="KW-0143">Chaperone</keyword>
<dbReference type="InterPro" id="IPR018368">
    <property type="entry name" value="ClpA/B_CS1"/>
</dbReference>
<keyword evidence="2 6" id="KW-0547">Nucleotide-binding</keyword>
<keyword evidence="1 5" id="KW-0677">Repeat</keyword>
<dbReference type="GO" id="GO:0005737">
    <property type="term" value="C:cytoplasm"/>
    <property type="evidence" value="ECO:0007669"/>
    <property type="project" value="TreeGrafter"/>
</dbReference>
<keyword evidence="9" id="KW-0378">Hydrolase</keyword>
<dbReference type="InterPro" id="IPR036628">
    <property type="entry name" value="Clp_N_dom_sf"/>
</dbReference>
<feature type="region of interest" description="Disordered" evidence="7">
    <location>
        <begin position="178"/>
        <end position="197"/>
    </location>
</feature>
<organism evidence="9 10">
    <name type="scientific">Candidatus Kerfeldbacteria bacterium CG15_BIG_FIL_POST_REV_8_21_14_020_45_12</name>
    <dbReference type="NCBI Taxonomy" id="2014247"/>
    <lineage>
        <taxon>Bacteria</taxon>
        <taxon>Candidatus Kerfeldiibacteriota</taxon>
    </lineage>
</organism>
<dbReference type="InterPro" id="IPR041546">
    <property type="entry name" value="ClpA/ClpB_AAA_lid"/>
</dbReference>
<accession>A0A2M7H2D4</accession>
<dbReference type="FunFam" id="3.40.50.300:FF:000025">
    <property type="entry name" value="ATP-dependent Clp protease subunit"/>
    <property type="match status" value="1"/>
</dbReference>
<gene>
    <name evidence="9" type="ORF">COW24_05550</name>
</gene>
<dbReference type="GO" id="GO:0034605">
    <property type="term" value="P:cellular response to heat"/>
    <property type="evidence" value="ECO:0007669"/>
    <property type="project" value="TreeGrafter"/>
</dbReference>
<dbReference type="Gene3D" id="4.10.860.10">
    <property type="entry name" value="UVR domain"/>
    <property type="match status" value="1"/>
</dbReference>
<dbReference type="FunFam" id="3.40.50.300:FF:000010">
    <property type="entry name" value="Chaperone clpB 1, putative"/>
    <property type="match status" value="1"/>
</dbReference>
<dbReference type="PROSITE" id="PS00871">
    <property type="entry name" value="CLPAB_2"/>
    <property type="match status" value="1"/>
</dbReference>